<evidence type="ECO:0000313" key="2">
    <source>
        <dbReference type="EMBL" id="WOJ94358.1"/>
    </source>
</evidence>
<evidence type="ECO:0000256" key="1">
    <source>
        <dbReference type="SAM" id="SignalP"/>
    </source>
</evidence>
<dbReference type="PROSITE" id="PS51257">
    <property type="entry name" value="PROKAR_LIPOPROTEIN"/>
    <property type="match status" value="1"/>
</dbReference>
<organism evidence="2 3">
    <name type="scientific">Congregibacter variabilis</name>
    <dbReference type="NCBI Taxonomy" id="3081200"/>
    <lineage>
        <taxon>Bacteria</taxon>
        <taxon>Pseudomonadati</taxon>
        <taxon>Pseudomonadota</taxon>
        <taxon>Gammaproteobacteria</taxon>
        <taxon>Cellvibrionales</taxon>
        <taxon>Halieaceae</taxon>
        <taxon>Congregibacter</taxon>
    </lineage>
</organism>
<dbReference type="RefSeq" id="WP_407348994.1">
    <property type="nucleotide sequence ID" value="NZ_CP136864.1"/>
</dbReference>
<feature type="chain" id="PRO_5045741479" evidence="1">
    <location>
        <begin position="21"/>
        <end position="180"/>
    </location>
</feature>
<feature type="signal peptide" evidence="1">
    <location>
        <begin position="1"/>
        <end position="20"/>
    </location>
</feature>
<accession>A0ABZ0I6I6</accession>
<dbReference type="InterPro" id="IPR024409">
    <property type="entry name" value="DUF3833"/>
</dbReference>
<dbReference type="EMBL" id="CP136864">
    <property type="protein sequence ID" value="WOJ94358.1"/>
    <property type="molecule type" value="Genomic_DNA"/>
</dbReference>
<dbReference type="Proteomes" id="UP001626537">
    <property type="component" value="Chromosome"/>
</dbReference>
<keyword evidence="1" id="KW-0732">Signal</keyword>
<reference evidence="2 3" key="1">
    <citation type="submission" date="2023-10" db="EMBL/GenBank/DDBJ databases">
        <title>Two novel species belonging to the OM43/NOR5 clade.</title>
        <authorList>
            <person name="Park M."/>
        </authorList>
    </citation>
    <scope>NUCLEOTIDE SEQUENCE [LARGE SCALE GENOMIC DNA]</scope>
    <source>
        <strain evidence="2 3">IMCC43200</strain>
    </source>
</reference>
<gene>
    <name evidence="2" type="ORF">R0135_04150</name>
</gene>
<name>A0ABZ0I6I6_9GAMM</name>
<keyword evidence="3" id="KW-1185">Reference proteome</keyword>
<evidence type="ECO:0000313" key="3">
    <source>
        <dbReference type="Proteomes" id="UP001626537"/>
    </source>
</evidence>
<dbReference type="Pfam" id="PF12915">
    <property type="entry name" value="DUF3833"/>
    <property type="match status" value="1"/>
</dbReference>
<sequence>MTYHKRLLLLTLLIALSACGSISVEDYAGQAPIFNPQEFFDGDLLARGVLKNRSGLVIRRFSADINAYWRDGVGTLEEDFIFDDGEESRRVWTLTPAGEGRYTATAGDVVGEGVASVAGNAMFLDYVLRVPYGDGDIDLSIDDRMYLLTSDLLINESQMRKFGFRVGEIVLTIEKQQVSH</sequence>
<proteinExistence type="predicted"/>
<protein>
    <submittedName>
        <fullName evidence="2">DUF3833 domain-containing protein</fullName>
    </submittedName>
</protein>